<evidence type="ECO:0000313" key="8">
    <source>
        <dbReference type="Proteomes" id="UP000435304"/>
    </source>
</evidence>
<comment type="caution">
    <text evidence="7">The sequence shown here is derived from an EMBL/GenBank/DDBJ whole genome shotgun (WGS) entry which is preliminary data.</text>
</comment>
<evidence type="ECO:0000256" key="4">
    <source>
        <dbReference type="ARBA" id="ARBA00022729"/>
    </source>
</evidence>
<keyword evidence="8" id="KW-1185">Reference proteome</keyword>
<dbReference type="InterPro" id="IPR051313">
    <property type="entry name" value="Bact_iron-sidero_bind"/>
</dbReference>
<dbReference type="PROSITE" id="PS50983">
    <property type="entry name" value="FE_B12_PBP"/>
    <property type="match status" value="1"/>
</dbReference>
<dbReference type="AlphaFoldDB" id="A0A6A9UX31"/>
<comment type="similarity">
    <text evidence="2">Belongs to the bacterial solute-binding protein 8 family.</text>
</comment>
<accession>A0A6A9UX31</accession>
<dbReference type="RefSeq" id="WP_156609606.1">
    <property type="nucleotide sequence ID" value="NZ_WPCU01000005.1"/>
</dbReference>
<dbReference type="GO" id="GO:0030288">
    <property type="term" value="C:outer membrane-bounded periplasmic space"/>
    <property type="evidence" value="ECO:0007669"/>
    <property type="project" value="TreeGrafter"/>
</dbReference>
<evidence type="ECO:0000256" key="2">
    <source>
        <dbReference type="ARBA" id="ARBA00008814"/>
    </source>
</evidence>
<dbReference type="EMBL" id="WPCU01000005">
    <property type="protein sequence ID" value="MVA76202.1"/>
    <property type="molecule type" value="Genomic_DNA"/>
</dbReference>
<keyword evidence="4 5" id="KW-0732">Signal</keyword>
<feature type="chain" id="PRO_5025540107" evidence="5">
    <location>
        <begin position="38"/>
        <end position="333"/>
    </location>
</feature>
<evidence type="ECO:0000313" key="7">
    <source>
        <dbReference type="EMBL" id="MVA76202.1"/>
    </source>
</evidence>
<feature type="domain" description="Fe/B12 periplasmic-binding" evidence="6">
    <location>
        <begin position="63"/>
        <end position="333"/>
    </location>
</feature>
<proteinExistence type="inferred from homology"/>
<dbReference type="Proteomes" id="UP000435304">
    <property type="component" value="Unassembled WGS sequence"/>
</dbReference>
<keyword evidence="3" id="KW-0813">Transport</keyword>
<dbReference type="InterPro" id="IPR002491">
    <property type="entry name" value="ABC_transptr_periplasmic_BD"/>
</dbReference>
<evidence type="ECO:0000259" key="6">
    <source>
        <dbReference type="PROSITE" id="PS50983"/>
    </source>
</evidence>
<sequence>MTDLHLGARGRRLLTVPAIAAALALTAAGCGTGTADAETGPVETVSITDSQGRTVAVPKDPEVVVATDWSVVRTLNDLGVEVDAVPSSAGALPEDLARYAGDEVPKIGGVKELDYEAINALEPDVVLVGSRSGTPEIVAEMEKITPAVVDMSVRPETPEQTLPLTTERVVQLGSIFGLEAEAEQRMAEATAAVEEVAAKAEESGETAMFVQVSGGTASAYGPGSRFGTIYSDYGFVPTDAPVDDEGGHGQEISAEFFAEYDPDVVYVLDRAKAIGDDETPALDVLDNGLVNSTTAARNGKVLEVDGFAWYLANAAPSSIEQMTADVDRAFSAS</sequence>
<comment type="subcellular location">
    <subcellularLocation>
        <location evidence="1">Cell envelope</location>
    </subcellularLocation>
</comment>
<organism evidence="7 8">
    <name type="scientific">Auraticoccus cholistanensis</name>
    <dbReference type="NCBI Taxonomy" id="2656650"/>
    <lineage>
        <taxon>Bacteria</taxon>
        <taxon>Bacillati</taxon>
        <taxon>Actinomycetota</taxon>
        <taxon>Actinomycetes</taxon>
        <taxon>Propionibacteriales</taxon>
        <taxon>Propionibacteriaceae</taxon>
        <taxon>Auraticoccus</taxon>
    </lineage>
</organism>
<gene>
    <name evidence="7" type="ORF">GC722_09220</name>
</gene>
<name>A0A6A9UX31_9ACTN</name>
<dbReference type="PANTHER" id="PTHR30532">
    <property type="entry name" value="IRON III DICITRATE-BINDING PERIPLASMIC PROTEIN"/>
    <property type="match status" value="1"/>
</dbReference>
<dbReference type="SUPFAM" id="SSF53807">
    <property type="entry name" value="Helical backbone' metal receptor"/>
    <property type="match status" value="1"/>
</dbReference>
<evidence type="ECO:0000256" key="5">
    <source>
        <dbReference type="SAM" id="SignalP"/>
    </source>
</evidence>
<dbReference type="Pfam" id="PF01497">
    <property type="entry name" value="Peripla_BP_2"/>
    <property type="match status" value="1"/>
</dbReference>
<dbReference type="GO" id="GO:1901678">
    <property type="term" value="P:iron coordination entity transport"/>
    <property type="evidence" value="ECO:0007669"/>
    <property type="project" value="UniProtKB-ARBA"/>
</dbReference>
<evidence type="ECO:0000256" key="1">
    <source>
        <dbReference type="ARBA" id="ARBA00004196"/>
    </source>
</evidence>
<reference evidence="7 8" key="1">
    <citation type="submission" date="2019-12" db="EMBL/GenBank/DDBJ databases">
        <title>Auraticoccus cholistani sp. nov., an actinomycete isolated from soil of Cholistan desert.</title>
        <authorList>
            <person name="Cheema M.T."/>
        </authorList>
    </citation>
    <scope>NUCLEOTIDE SEQUENCE [LARGE SCALE GENOMIC DNA]</scope>
    <source>
        <strain evidence="7 8">F435</strain>
    </source>
</reference>
<protein>
    <submittedName>
        <fullName evidence="7">ABC transporter substrate-binding protein</fullName>
    </submittedName>
</protein>
<feature type="signal peptide" evidence="5">
    <location>
        <begin position="1"/>
        <end position="37"/>
    </location>
</feature>
<evidence type="ECO:0000256" key="3">
    <source>
        <dbReference type="ARBA" id="ARBA00022448"/>
    </source>
</evidence>
<dbReference type="Gene3D" id="3.40.50.1980">
    <property type="entry name" value="Nitrogenase molybdenum iron protein domain"/>
    <property type="match status" value="2"/>
</dbReference>
<dbReference type="PANTHER" id="PTHR30532:SF28">
    <property type="entry name" value="PETROBACTIN-BINDING PROTEIN YCLQ"/>
    <property type="match status" value="1"/>
</dbReference>